<accession>A0A9K3CLN2</accession>
<dbReference type="Gene3D" id="1.25.40.10">
    <property type="entry name" value="Tetratricopeptide repeat domain"/>
    <property type="match status" value="1"/>
</dbReference>
<reference evidence="1 2" key="1">
    <citation type="journal article" date="2018" name="PLoS ONE">
        <title>The draft genome of Kipferlia bialata reveals reductive genome evolution in fornicate parasites.</title>
        <authorList>
            <person name="Tanifuji G."/>
            <person name="Takabayashi S."/>
            <person name="Kume K."/>
            <person name="Takagi M."/>
            <person name="Nakayama T."/>
            <person name="Kamikawa R."/>
            <person name="Inagaki Y."/>
            <person name="Hashimoto T."/>
        </authorList>
    </citation>
    <scope>NUCLEOTIDE SEQUENCE [LARGE SCALE GENOMIC DNA]</scope>
    <source>
        <strain evidence="1">NY0173</strain>
    </source>
</reference>
<name>A0A9K3CLN2_9EUKA</name>
<dbReference type="PANTHER" id="PTHR23270:SF10">
    <property type="entry name" value="PROTEIN RRP5 HOMOLOG"/>
    <property type="match status" value="1"/>
</dbReference>
<dbReference type="PANTHER" id="PTHR23270">
    <property type="entry name" value="PROGRAMMED CELL DEATH PROTEIN 11 PRE-RRNA PROCESSING PROTEIN RRP5"/>
    <property type="match status" value="1"/>
</dbReference>
<dbReference type="GO" id="GO:0003723">
    <property type="term" value="F:RNA binding"/>
    <property type="evidence" value="ECO:0007669"/>
    <property type="project" value="TreeGrafter"/>
</dbReference>
<sequence length="313" mass="35274">MSDDKALLSHSTIEAEQRRLEGATPQSIQEYEAFIASNPDSSYAYLQYAAYLAERHTADEARSVLRRGLSLAASDEAVTEKERLNVMVGWLNLEHLVDTANLMNVLKGEEAQAFDEADLYMSFCGGIADTDSAIALSLMSELVTGQTARVKRHRANVKLWTTIIKMMFAASKYKDAGKMVVRAKKSLSAGATKRTLSKQCRANIKTIELLYARSLCKCGDSTRQREGIEEFERLVVDYKDRSDVWSQYLDIAEAKLADEAVMGLYERVLRTGSKDSVIYYKRYMKWAKEQGKNELIHKLLTEMQAFLNDQSSA</sequence>
<evidence type="ECO:0000313" key="1">
    <source>
        <dbReference type="EMBL" id="GIQ79381.1"/>
    </source>
</evidence>
<gene>
    <name evidence="1" type="ORF">KIPB_000024</name>
</gene>
<evidence type="ECO:0000313" key="2">
    <source>
        <dbReference type="Proteomes" id="UP000265618"/>
    </source>
</evidence>
<dbReference type="OrthoDB" id="412781at2759"/>
<dbReference type="SUPFAM" id="SSF48452">
    <property type="entry name" value="TPR-like"/>
    <property type="match status" value="1"/>
</dbReference>
<evidence type="ECO:0008006" key="3">
    <source>
        <dbReference type="Google" id="ProtNLM"/>
    </source>
</evidence>
<dbReference type="EMBL" id="BDIP01000001">
    <property type="protein sequence ID" value="GIQ79381.1"/>
    <property type="molecule type" value="Genomic_DNA"/>
</dbReference>
<proteinExistence type="predicted"/>
<dbReference type="GO" id="GO:0006364">
    <property type="term" value="P:rRNA processing"/>
    <property type="evidence" value="ECO:0007669"/>
    <property type="project" value="InterPro"/>
</dbReference>
<keyword evidence="2" id="KW-1185">Reference proteome</keyword>
<dbReference type="InterPro" id="IPR045209">
    <property type="entry name" value="Rrp5"/>
</dbReference>
<protein>
    <recommendedName>
        <fullName evidence="3">Suppressor of forked domain-containing protein</fullName>
    </recommendedName>
</protein>
<dbReference type="GO" id="GO:0032040">
    <property type="term" value="C:small-subunit processome"/>
    <property type="evidence" value="ECO:0007669"/>
    <property type="project" value="TreeGrafter"/>
</dbReference>
<dbReference type="Proteomes" id="UP000265618">
    <property type="component" value="Unassembled WGS sequence"/>
</dbReference>
<dbReference type="InterPro" id="IPR011990">
    <property type="entry name" value="TPR-like_helical_dom_sf"/>
</dbReference>
<comment type="caution">
    <text evidence="1">The sequence shown here is derived from an EMBL/GenBank/DDBJ whole genome shotgun (WGS) entry which is preliminary data.</text>
</comment>
<dbReference type="AlphaFoldDB" id="A0A9K3CLN2"/>
<organism evidence="1 2">
    <name type="scientific">Kipferlia bialata</name>
    <dbReference type="NCBI Taxonomy" id="797122"/>
    <lineage>
        <taxon>Eukaryota</taxon>
        <taxon>Metamonada</taxon>
        <taxon>Carpediemonas-like organisms</taxon>
        <taxon>Kipferlia</taxon>
    </lineage>
</organism>